<keyword evidence="4" id="KW-1133">Transmembrane helix</keyword>
<comment type="caution">
    <text evidence="6">The sequence shown here is derived from an EMBL/GenBank/DDBJ whole genome shotgun (WGS) entry which is preliminary data.</text>
</comment>
<feature type="transmembrane region" description="Helical" evidence="4">
    <location>
        <begin position="200"/>
        <end position="218"/>
    </location>
</feature>
<organism evidence="6 7">
    <name type="scientific">Phrynosoma platyrhinos</name>
    <name type="common">Desert horned lizard</name>
    <dbReference type="NCBI Taxonomy" id="52577"/>
    <lineage>
        <taxon>Eukaryota</taxon>
        <taxon>Metazoa</taxon>
        <taxon>Chordata</taxon>
        <taxon>Craniata</taxon>
        <taxon>Vertebrata</taxon>
        <taxon>Euteleostomi</taxon>
        <taxon>Lepidosauria</taxon>
        <taxon>Squamata</taxon>
        <taxon>Bifurcata</taxon>
        <taxon>Unidentata</taxon>
        <taxon>Episquamata</taxon>
        <taxon>Toxicofera</taxon>
        <taxon>Iguania</taxon>
        <taxon>Phrynosomatidae</taxon>
        <taxon>Phrynosomatinae</taxon>
        <taxon>Phrynosoma</taxon>
    </lineage>
</organism>
<dbReference type="InterPro" id="IPR019328">
    <property type="entry name" value="PIGH-H_dom"/>
</dbReference>
<evidence type="ECO:0000313" key="6">
    <source>
        <dbReference type="EMBL" id="KAH0620719.1"/>
    </source>
</evidence>
<evidence type="ECO:0000259" key="5">
    <source>
        <dbReference type="Pfam" id="PF10181"/>
    </source>
</evidence>
<dbReference type="Pfam" id="PF10181">
    <property type="entry name" value="PIG-H"/>
    <property type="match status" value="1"/>
</dbReference>
<sequence>MPPFKKAPSHNNGFLRAFDEAPSPQRRPAHLPPGERGPDEGHRVRRPPLGPQRGACALFEKPGDAAAERHDCNGDTNANHGNRSNTDRHARAPRLLYSAQPGRHAPSVPRPPRPLVTGPVAEGAGLGYHRAGRGQSGRRCGAALRFSEARSCRSFSCWAMAEEEGYLAVSGSRIALLRRHHSASCREFQVRCPRLQLRSLSAVTCSVWLVAYGLFVLSQNSLPLSAAIFITLIGLLVYLHFVKIDQESLLIIGSLGIQMTSSYASGKESTTFIEMSQVKDVVINEAIYMQKVIYYLCILLQDPVEPDVVSEVVPLFQSSKPRLDCLVEVYKSCQEILKQRMKS</sequence>
<dbReference type="PANTHER" id="PTHR15231:SF1">
    <property type="entry name" value="PHOSPHATIDYLINOSITOL N-ACETYLGLUCOSAMINYLTRANSFERASE SUBUNIT H"/>
    <property type="match status" value="1"/>
</dbReference>
<feature type="region of interest" description="Disordered" evidence="3">
    <location>
        <begin position="1"/>
        <end position="121"/>
    </location>
</feature>
<feature type="transmembrane region" description="Helical" evidence="4">
    <location>
        <begin position="224"/>
        <end position="242"/>
    </location>
</feature>
<feature type="compositionally biased region" description="Polar residues" evidence="3">
    <location>
        <begin position="74"/>
        <end position="84"/>
    </location>
</feature>
<evidence type="ECO:0000256" key="2">
    <source>
        <dbReference type="ARBA" id="ARBA00009610"/>
    </source>
</evidence>
<dbReference type="PANTHER" id="PTHR15231">
    <property type="entry name" value="PHOSPHATIDYLINOSITOL N-ACETYLGLUCOSAMINYLTRANSFERASE SUBUNIT H"/>
    <property type="match status" value="1"/>
</dbReference>
<proteinExistence type="inferred from homology"/>
<keyword evidence="4" id="KW-0812">Transmembrane</keyword>
<accession>A0ABQ7STT8</accession>
<keyword evidence="4" id="KW-0472">Membrane</keyword>
<keyword evidence="7" id="KW-1185">Reference proteome</keyword>
<comment type="pathway">
    <text evidence="1">Glycolipid biosynthesis; glycosylphosphatidylinositol-anchor biosynthesis.</text>
</comment>
<dbReference type="InterPro" id="IPR044215">
    <property type="entry name" value="PIG-H"/>
</dbReference>
<dbReference type="Proteomes" id="UP000826234">
    <property type="component" value="Unassembled WGS sequence"/>
</dbReference>
<evidence type="ECO:0000256" key="3">
    <source>
        <dbReference type="SAM" id="MobiDB-lite"/>
    </source>
</evidence>
<feature type="domain" description="Phosphatidylinositol N-acetylglucosaminyltransferase subunit H conserved" evidence="5">
    <location>
        <begin position="248"/>
        <end position="317"/>
    </location>
</feature>
<name>A0ABQ7STT8_PHRPL</name>
<reference evidence="6 7" key="1">
    <citation type="journal article" date="2022" name="Gigascience">
        <title>A chromosome-level genome assembly and annotation of the desert horned lizard, Phrynosoma platyrhinos, provides insight into chromosomal rearrangements among reptiles.</title>
        <authorList>
            <person name="Koochekian N."/>
            <person name="Ascanio A."/>
            <person name="Farleigh K."/>
            <person name="Card D.C."/>
            <person name="Schield D.R."/>
            <person name="Castoe T.A."/>
            <person name="Jezkova T."/>
        </authorList>
    </citation>
    <scope>NUCLEOTIDE SEQUENCE [LARGE SCALE GENOMIC DNA]</scope>
    <source>
        <strain evidence="6">NK-2021</strain>
    </source>
</reference>
<comment type="similarity">
    <text evidence="2">Belongs to the PIGH family.</text>
</comment>
<protein>
    <recommendedName>
        <fullName evidence="5">Phosphatidylinositol N-acetylglucosaminyltransferase subunit H conserved domain-containing protein</fullName>
    </recommendedName>
</protein>
<dbReference type="EMBL" id="JAIPUX010003289">
    <property type="protein sequence ID" value="KAH0620719.1"/>
    <property type="molecule type" value="Genomic_DNA"/>
</dbReference>
<evidence type="ECO:0000256" key="4">
    <source>
        <dbReference type="SAM" id="Phobius"/>
    </source>
</evidence>
<evidence type="ECO:0000256" key="1">
    <source>
        <dbReference type="ARBA" id="ARBA00004687"/>
    </source>
</evidence>
<evidence type="ECO:0000313" key="7">
    <source>
        <dbReference type="Proteomes" id="UP000826234"/>
    </source>
</evidence>
<gene>
    <name evidence="6" type="ORF">JD844_021419</name>
</gene>
<feature type="compositionally biased region" description="Basic and acidic residues" evidence="3">
    <location>
        <begin position="61"/>
        <end position="73"/>
    </location>
</feature>